<evidence type="ECO:0000256" key="3">
    <source>
        <dbReference type="ARBA" id="ARBA00004496"/>
    </source>
</evidence>
<dbReference type="Proteomes" id="UP000070224">
    <property type="component" value="Unassembled WGS sequence"/>
</dbReference>
<keyword evidence="13 16" id="KW-0173">Coenzyme A biosynthesis</keyword>
<sequence>MNLIIDQGNSVCKVAVADGGELIAHYSFPQVSLREAGVILSDHPALQAAIYSSVAAVDKMLLSLLAERIPTVLQVDEHIAVPVSVAYDRKRLGSDRIAAVVGAHALAPEGVSLLVIDLGTAITYEQISPKGEYTGGNISPGLYTRLKALNHFTSRLPLIHEITPPVRDFGQTTSEAITSGVLRGVIYEIKGYIDEAKAADPNVKVYVTGGDAPLIEQYLPEEVCVEPDLVLYGLNKILEYNR</sequence>
<reference evidence="18" key="1">
    <citation type="submission" date="2016-01" db="EMBL/GenBank/DDBJ databases">
        <authorList>
            <person name="Mitreva M."/>
            <person name="Pepin K.H."/>
            <person name="Mihindukulasuriya K.A."/>
            <person name="Fulton R."/>
            <person name="Fronick C."/>
            <person name="O'Laughlin M."/>
            <person name="Miner T."/>
            <person name="Herter B."/>
            <person name="Rosa B.A."/>
            <person name="Cordes M."/>
            <person name="Tomlinson C."/>
            <person name="Wollam A."/>
            <person name="Palsikar V.B."/>
            <person name="Mardis E.R."/>
            <person name="Wilson R.K."/>
        </authorList>
    </citation>
    <scope>NUCLEOTIDE SEQUENCE [LARGE SCALE GENOMIC DNA]</scope>
    <source>
        <strain evidence="18">KA00683</strain>
    </source>
</reference>
<dbReference type="GO" id="GO:0015937">
    <property type="term" value="P:coenzyme A biosynthetic process"/>
    <property type="evidence" value="ECO:0007669"/>
    <property type="project" value="UniProtKB-UniRule"/>
</dbReference>
<dbReference type="RefSeq" id="WP_060936212.1">
    <property type="nucleotide sequence ID" value="NZ_KQ960466.1"/>
</dbReference>
<evidence type="ECO:0000256" key="8">
    <source>
        <dbReference type="ARBA" id="ARBA00022679"/>
    </source>
</evidence>
<evidence type="ECO:0000256" key="6">
    <source>
        <dbReference type="ARBA" id="ARBA00012102"/>
    </source>
</evidence>
<comment type="cofactor">
    <cofactor evidence="2">
        <name>K(+)</name>
        <dbReference type="ChEBI" id="CHEBI:29103"/>
    </cofactor>
</comment>
<evidence type="ECO:0000256" key="7">
    <source>
        <dbReference type="ARBA" id="ARBA00022490"/>
    </source>
</evidence>
<feature type="binding site" evidence="16">
    <location>
        <position position="120"/>
    </location>
    <ligand>
        <name>ATP</name>
        <dbReference type="ChEBI" id="CHEBI:30616"/>
    </ligand>
</feature>
<name>A0A134AYE6_9PORP</name>
<keyword evidence="11 16" id="KW-0067">ATP-binding</keyword>
<feature type="binding site" evidence="16">
    <location>
        <position position="87"/>
    </location>
    <ligand>
        <name>substrate</name>
    </ligand>
</feature>
<evidence type="ECO:0000256" key="12">
    <source>
        <dbReference type="ARBA" id="ARBA00022958"/>
    </source>
</evidence>
<comment type="function">
    <text evidence="16">Catalyzes the phosphorylation of pantothenate (Pan), the first step in CoA biosynthesis.</text>
</comment>
<dbReference type="NCBIfam" id="TIGR00671">
    <property type="entry name" value="baf"/>
    <property type="match status" value="1"/>
</dbReference>
<feature type="binding site" evidence="16">
    <location>
        <position position="173"/>
    </location>
    <ligand>
        <name>substrate</name>
    </ligand>
</feature>
<dbReference type="GO" id="GO:0046872">
    <property type="term" value="F:metal ion binding"/>
    <property type="evidence" value="ECO:0007669"/>
    <property type="project" value="UniProtKB-KW"/>
</dbReference>
<feature type="binding site" evidence="16">
    <location>
        <begin position="6"/>
        <end position="13"/>
    </location>
    <ligand>
        <name>ATP</name>
        <dbReference type="ChEBI" id="CHEBI:30616"/>
    </ligand>
</feature>
<dbReference type="CDD" id="cd24015">
    <property type="entry name" value="ASKHA_NBD_PanK-III"/>
    <property type="match status" value="1"/>
</dbReference>
<feature type="binding site" evidence="16">
    <location>
        <begin position="93"/>
        <end position="96"/>
    </location>
    <ligand>
        <name>substrate</name>
    </ligand>
</feature>
<dbReference type="STRING" id="322095.HMPREF3185_02240"/>
<dbReference type="PANTHER" id="PTHR34265">
    <property type="entry name" value="TYPE III PANTOTHENATE KINASE"/>
    <property type="match status" value="1"/>
</dbReference>
<dbReference type="Pfam" id="PF03309">
    <property type="entry name" value="Pan_kinase"/>
    <property type="match status" value="1"/>
</dbReference>
<organism evidence="17 18">
    <name type="scientific">Porphyromonas somerae</name>
    <dbReference type="NCBI Taxonomy" id="322095"/>
    <lineage>
        <taxon>Bacteria</taxon>
        <taxon>Pseudomonadati</taxon>
        <taxon>Bacteroidota</taxon>
        <taxon>Bacteroidia</taxon>
        <taxon>Bacteroidales</taxon>
        <taxon>Porphyromonadaceae</taxon>
        <taxon>Porphyromonas</taxon>
    </lineage>
</organism>
<comment type="catalytic activity">
    <reaction evidence="1 16">
        <text>(R)-pantothenate + ATP = (R)-4'-phosphopantothenate + ADP + H(+)</text>
        <dbReference type="Rhea" id="RHEA:16373"/>
        <dbReference type="ChEBI" id="CHEBI:10986"/>
        <dbReference type="ChEBI" id="CHEBI:15378"/>
        <dbReference type="ChEBI" id="CHEBI:29032"/>
        <dbReference type="ChEBI" id="CHEBI:30616"/>
        <dbReference type="ChEBI" id="CHEBI:456216"/>
        <dbReference type="EC" id="2.7.1.33"/>
    </reaction>
</comment>
<keyword evidence="7 16" id="KW-0963">Cytoplasm</keyword>
<evidence type="ECO:0000256" key="10">
    <source>
        <dbReference type="ARBA" id="ARBA00022777"/>
    </source>
</evidence>
<comment type="similarity">
    <text evidence="14 16">Belongs to the type III pantothenate kinase family.</text>
</comment>
<dbReference type="EMBL" id="LSDK01000156">
    <property type="protein sequence ID" value="KXB72712.1"/>
    <property type="molecule type" value="Genomic_DNA"/>
</dbReference>
<dbReference type="GO" id="GO:0005524">
    <property type="term" value="F:ATP binding"/>
    <property type="evidence" value="ECO:0007669"/>
    <property type="project" value="UniProtKB-UniRule"/>
</dbReference>
<evidence type="ECO:0000256" key="9">
    <source>
        <dbReference type="ARBA" id="ARBA00022741"/>
    </source>
</evidence>
<dbReference type="GO" id="GO:0004594">
    <property type="term" value="F:pantothenate kinase activity"/>
    <property type="evidence" value="ECO:0007669"/>
    <property type="project" value="UniProtKB-UniRule"/>
</dbReference>
<feature type="active site" description="Proton acceptor" evidence="16">
    <location>
        <position position="95"/>
    </location>
</feature>
<comment type="subcellular location">
    <subcellularLocation>
        <location evidence="3 16">Cytoplasm</location>
    </subcellularLocation>
</comment>
<dbReference type="EC" id="2.7.1.33" evidence="6 16"/>
<dbReference type="InterPro" id="IPR043129">
    <property type="entry name" value="ATPase_NBD"/>
</dbReference>
<gene>
    <name evidence="16" type="primary">coaX</name>
    <name evidence="17" type="ORF">HMPREF3185_02240</name>
</gene>
<proteinExistence type="inferred from homology"/>
<keyword evidence="9 16" id="KW-0547">Nucleotide-binding</keyword>
<evidence type="ECO:0000256" key="16">
    <source>
        <dbReference type="HAMAP-Rule" id="MF_01274"/>
    </source>
</evidence>
<comment type="cofactor">
    <cofactor evidence="16">
        <name>NH4(+)</name>
        <dbReference type="ChEBI" id="CHEBI:28938"/>
    </cofactor>
    <cofactor evidence="16">
        <name>K(+)</name>
        <dbReference type="ChEBI" id="CHEBI:29103"/>
    </cofactor>
    <text evidence="16">A monovalent cation. Ammonium or potassium.</text>
</comment>
<dbReference type="HAMAP" id="MF_01274">
    <property type="entry name" value="Pantothen_kinase_3"/>
    <property type="match status" value="1"/>
</dbReference>
<evidence type="ECO:0000256" key="11">
    <source>
        <dbReference type="ARBA" id="ARBA00022840"/>
    </source>
</evidence>
<comment type="caution">
    <text evidence="17">The sequence shown here is derived from an EMBL/GenBank/DDBJ whole genome shotgun (WGS) entry which is preliminary data.</text>
</comment>
<dbReference type="SUPFAM" id="SSF53067">
    <property type="entry name" value="Actin-like ATPase domain"/>
    <property type="match status" value="2"/>
</dbReference>
<evidence type="ECO:0000256" key="14">
    <source>
        <dbReference type="ARBA" id="ARBA00038036"/>
    </source>
</evidence>
<keyword evidence="10 16" id="KW-0418">Kinase</keyword>
<dbReference type="PANTHER" id="PTHR34265:SF1">
    <property type="entry name" value="TYPE III PANTOTHENATE KINASE"/>
    <property type="match status" value="1"/>
</dbReference>
<keyword evidence="8 16" id="KW-0808">Transferase</keyword>
<evidence type="ECO:0000256" key="5">
    <source>
        <dbReference type="ARBA" id="ARBA00011738"/>
    </source>
</evidence>
<dbReference type="GO" id="GO:0005737">
    <property type="term" value="C:cytoplasm"/>
    <property type="evidence" value="ECO:0007669"/>
    <property type="project" value="UniProtKB-SubCell"/>
</dbReference>
<evidence type="ECO:0000313" key="17">
    <source>
        <dbReference type="EMBL" id="KXB72712.1"/>
    </source>
</evidence>
<evidence type="ECO:0000256" key="1">
    <source>
        <dbReference type="ARBA" id="ARBA00001206"/>
    </source>
</evidence>
<comment type="subunit">
    <text evidence="5 16">Homodimer.</text>
</comment>
<keyword evidence="18" id="KW-1185">Reference proteome</keyword>
<comment type="pathway">
    <text evidence="4 16">Cofactor biosynthesis; coenzyme A biosynthesis; CoA from (R)-pantothenate: step 1/5.</text>
</comment>
<accession>A0A134AYE6</accession>
<keyword evidence="12 16" id="KW-0630">Potassium</keyword>
<evidence type="ECO:0000256" key="13">
    <source>
        <dbReference type="ARBA" id="ARBA00022993"/>
    </source>
</evidence>
<dbReference type="PATRIC" id="fig|322095.3.peg.2220"/>
<evidence type="ECO:0000256" key="2">
    <source>
        <dbReference type="ARBA" id="ARBA00001958"/>
    </source>
</evidence>
<keyword evidence="16" id="KW-0479">Metal-binding</keyword>
<evidence type="ECO:0000256" key="15">
    <source>
        <dbReference type="ARBA" id="ARBA00040883"/>
    </source>
</evidence>
<dbReference type="UniPathway" id="UPA00241">
    <property type="reaction ID" value="UER00352"/>
</dbReference>
<dbReference type="AlphaFoldDB" id="A0A134AYE6"/>
<evidence type="ECO:0000256" key="4">
    <source>
        <dbReference type="ARBA" id="ARBA00005225"/>
    </source>
</evidence>
<evidence type="ECO:0000313" key="18">
    <source>
        <dbReference type="Proteomes" id="UP000070224"/>
    </source>
</evidence>
<dbReference type="OrthoDB" id="9804707at2"/>
<dbReference type="InterPro" id="IPR004619">
    <property type="entry name" value="Type_III_PanK"/>
</dbReference>
<dbReference type="Gene3D" id="3.30.420.40">
    <property type="match status" value="1"/>
</dbReference>
<protein>
    <recommendedName>
        <fullName evidence="15 16">Type III pantothenate kinase</fullName>
        <ecNumber evidence="6 16">2.7.1.33</ecNumber>
    </recommendedName>
    <alternativeName>
        <fullName evidence="16">PanK-III</fullName>
    </alternativeName>
    <alternativeName>
        <fullName evidence="16">Pantothenic acid kinase</fullName>
    </alternativeName>
</protein>
<feature type="binding site" evidence="16">
    <location>
        <position position="117"/>
    </location>
    <ligand>
        <name>K(+)</name>
        <dbReference type="ChEBI" id="CHEBI:29103"/>
    </ligand>
</feature>